<comment type="caution">
    <text evidence="2">The sequence shown here is derived from an EMBL/GenBank/DDBJ whole genome shotgun (WGS) entry which is preliminary data.</text>
</comment>
<proteinExistence type="predicted"/>
<evidence type="ECO:0000256" key="1">
    <source>
        <dbReference type="SAM" id="Phobius"/>
    </source>
</evidence>
<protein>
    <recommendedName>
        <fullName evidence="4">Glycosyltransferase RgtA/B/C/D-like domain-containing protein</fullName>
    </recommendedName>
</protein>
<feature type="transmembrane region" description="Helical" evidence="1">
    <location>
        <begin position="140"/>
        <end position="160"/>
    </location>
</feature>
<feature type="transmembrane region" description="Helical" evidence="1">
    <location>
        <begin position="332"/>
        <end position="351"/>
    </location>
</feature>
<dbReference type="OrthoDB" id="870653at2"/>
<keyword evidence="1" id="KW-1133">Transmembrane helix</keyword>
<feature type="transmembrane region" description="Helical" evidence="1">
    <location>
        <begin position="298"/>
        <end position="320"/>
    </location>
</feature>
<keyword evidence="3" id="KW-1185">Reference proteome</keyword>
<reference evidence="2 3" key="1">
    <citation type="submission" date="2018-12" db="EMBL/GenBank/DDBJ databases">
        <title>Hymenobacter gummosus sp. nov., isolated from a spring.</title>
        <authorList>
            <person name="Nie L."/>
        </authorList>
    </citation>
    <scope>NUCLEOTIDE SEQUENCE [LARGE SCALE GENOMIC DNA]</scope>
    <source>
        <strain evidence="2 3">KCTC 52166</strain>
    </source>
</reference>
<feature type="transmembrane region" description="Helical" evidence="1">
    <location>
        <begin position="357"/>
        <end position="374"/>
    </location>
</feature>
<feature type="transmembrane region" description="Helical" evidence="1">
    <location>
        <begin position="167"/>
        <end position="191"/>
    </location>
</feature>
<organism evidence="2 3">
    <name type="scientific">Hymenobacter gummosus</name>
    <dbReference type="NCBI Taxonomy" id="1776032"/>
    <lineage>
        <taxon>Bacteria</taxon>
        <taxon>Pseudomonadati</taxon>
        <taxon>Bacteroidota</taxon>
        <taxon>Cytophagia</taxon>
        <taxon>Cytophagales</taxon>
        <taxon>Hymenobacteraceae</taxon>
        <taxon>Hymenobacter</taxon>
    </lineage>
</organism>
<dbReference type="EMBL" id="RXOF01000020">
    <property type="protein sequence ID" value="RTQ45405.1"/>
    <property type="molecule type" value="Genomic_DNA"/>
</dbReference>
<evidence type="ECO:0008006" key="4">
    <source>
        <dbReference type="Google" id="ProtNLM"/>
    </source>
</evidence>
<feature type="transmembrane region" description="Helical" evidence="1">
    <location>
        <begin position="274"/>
        <end position="292"/>
    </location>
</feature>
<keyword evidence="1" id="KW-0472">Membrane</keyword>
<evidence type="ECO:0000313" key="3">
    <source>
        <dbReference type="Proteomes" id="UP000282184"/>
    </source>
</evidence>
<sequence>MAPAPSDTSRPLAAPPGVVVGLAAAVLLALLLYALSPGLATTSDARFYLSAAASFRAAGQLLNPDGTPYTSWGPLYPLLLAAGGREVGTWALLLNVLGSLLSLGAWSYLAWKLLPRPGAWLLTALLALAVPWLITAKFVWAEAVFQALFGLYAMALFHYLTRPRASWLLAATVLGLLLAWQRTSGLFLLLGTGLGLLTAYRELLRRHWRGLLLHALTVGAGLGGWLLYAVRAAAVPELYRSRGWQGLRETLGDYGYVLLRWLLPVQQAGWPKHWLFEVLLPLLLLGLGWATWRSRHRFGRLLGAVLLTYFVCLIGTTVMSRAGGNVYDVERYAAVVYGPFWLVLAAGLAEALPRRRWVLLLLAGWLLYPAARAVRVAQFCRRMAVQPLELPAAPAPRR</sequence>
<feature type="transmembrane region" description="Helical" evidence="1">
    <location>
        <begin position="87"/>
        <end position="111"/>
    </location>
</feature>
<dbReference type="Proteomes" id="UP000282184">
    <property type="component" value="Unassembled WGS sequence"/>
</dbReference>
<dbReference type="RefSeq" id="WP_126695957.1">
    <property type="nucleotide sequence ID" value="NZ_RXOF01000020.1"/>
</dbReference>
<gene>
    <name evidence="2" type="ORF">EJV47_25015</name>
</gene>
<dbReference type="AlphaFoldDB" id="A0A431TVJ7"/>
<feature type="transmembrane region" description="Helical" evidence="1">
    <location>
        <begin position="12"/>
        <end position="35"/>
    </location>
</feature>
<name>A0A431TVJ7_9BACT</name>
<keyword evidence="1" id="KW-0812">Transmembrane</keyword>
<evidence type="ECO:0000313" key="2">
    <source>
        <dbReference type="EMBL" id="RTQ45405.1"/>
    </source>
</evidence>
<feature type="transmembrane region" description="Helical" evidence="1">
    <location>
        <begin position="118"/>
        <end position="134"/>
    </location>
</feature>
<accession>A0A431TVJ7</accession>
<feature type="transmembrane region" description="Helical" evidence="1">
    <location>
        <begin position="211"/>
        <end position="230"/>
    </location>
</feature>